<dbReference type="InterPro" id="IPR040676">
    <property type="entry name" value="DUF5641"/>
</dbReference>
<reference evidence="2 3" key="1">
    <citation type="journal article" date="2024" name="bioRxiv">
        <title>A reference genome for Trichogramma kaykai: A tiny desert-dwelling parasitoid wasp with competing sex-ratio distorters.</title>
        <authorList>
            <person name="Culotta J."/>
            <person name="Lindsey A.R."/>
        </authorList>
    </citation>
    <scope>NUCLEOTIDE SEQUENCE [LARGE SCALE GENOMIC DNA]</scope>
    <source>
        <strain evidence="2 3">KSX58</strain>
    </source>
</reference>
<proteinExistence type="predicted"/>
<name>A0ABD2W0X0_9HYME</name>
<comment type="caution">
    <text evidence="2">The sequence shown here is derived from an EMBL/GenBank/DDBJ whole genome shotgun (WGS) entry which is preliminary data.</text>
</comment>
<gene>
    <name evidence="2" type="ORF">TKK_017893</name>
</gene>
<dbReference type="Gene3D" id="3.30.420.10">
    <property type="entry name" value="Ribonuclease H-like superfamily/Ribonuclease H"/>
    <property type="match status" value="1"/>
</dbReference>
<dbReference type="AlphaFoldDB" id="A0ABD2W0X0"/>
<organism evidence="2 3">
    <name type="scientific">Trichogramma kaykai</name>
    <dbReference type="NCBI Taxonomy" id="54128"/>
    <lineage>
        <taxon>Eukaryota</taxon>
        <taxon>Metazoa</taxon>
        <taxon>Ecdysozoa</taxon>
        <taxon>Arthropoda</taxon>
        <taxon>Hexapoda</taxon>
        <taxon>Insecta</taxon>
        <taxon>Pterygota</taxon>
        <taxon>Neoptera</taxon>
        <taxon>Endopterygota</taxon>
        <taxon>Hymenoptera</taxon>
        <taxon>Apocrita</taxon>
        <taxon>Proctotrupomorpha</taxon>
        <taxon>Chalcidoidea</taxon>
        <taxon>Trichogrammatidae</taxon>
        <taxon>Trichogramma</taxon>
    </lineage>
</organism>
<evidence type="ECO:0000313" key="2">
    <source>
        <dbReference type="EMBL" id="KAL3386699.1"/>
    </source>
</evidence>
<sequence>MPPTSSSSCFTLPSTFNNEVAVVLAQDEIQWDFIPPQAPHFSVIWKAEVKVFKFYLTRVISEAKLTFEEFNTLTTQIEAYLNSRPISPLRADSQDVAALTHGNFLIGTALLAAPEPATDERLERVPRWKIATQMRNHFWRRWQREILNHIQVRQKWNTEQPGLLPGELVLITDDLQPPQRWPLA</sequence>
<dbReference type="Pfam" id="PF18701">
    <property type="entry name" value="DUF5641"/>
    <property type="match status" value="1"/>
</dbReference>
<evidence type="ECO:0000259" key="1">
    <source>
        <dbReference type="Pfam" id="PF18701"/>
    </source>
</evidence>
<protein>
    <recommendedName>
        <fullName evidence="1">DUF5641 domain-containing protein</fullName>
    </recommendedName>
</protein>
<dbReference type="EMBL" id="JBJJXI010000145">
    <property type="protein sequence ID" value="KAL3386699.1"/>
    <property type="molecule type" value="Genomic_DNA"/>
</dbReference>
<accession>A0ABD2W0X0</accession>
<keyword evidence="3" id="KW-1185">Reference proteome</keyword>
<dbReference type="InterPro" id="IPR036397">
    <property type="entry name" value="RNaseH_sf"/>
</dbReference>
<evidence type="ECO:0000313" key="3">
    <source>
        <dbReference type="Proteomes" id="UP001627154"/>
    </source>
</evidence>
<dbReference type="Proteomes" id="UP001627154">
    <property type="component" value="Unassembled WGS sequence"/>
</dbReference>
<dbReference type="PANTHER" id="PTHR47331">
    <property type="entry name" value="PHD-TYPE DOMAIN-CONTAINING PROTEIN"/>
    <property type="match status" value="1"/>
</dbReference>
<feature type="domain" description="DUF5641" evidence="1">
    <location>
        <begin position="127"/>
        <end position="184"/>
    </location>
</feature>